<feature type="region of interest" description="Disordered" evidence="2">
    <location>
        <begin position="204"/>
        <end position="241"/>
    </location>
</feature>
<evidence type="ECO:0000256" key="2">
    <source>
        <dbReference type="SAM" id="MobiDB-lite"/>
    </source>
</evidence>
<gene>
    <name evidence="4" type="ORF">BJ978_001388</name>
</gene>
<evidence type="ECO:0000313" key="5">
    <source>
        <dbReference type="Proteomes" id="UP001139722"/>
    </source>
</evidence>
<evidence type="ECO:0000256" key="1">
    <source>
        <dbReference type="ARBA" id="ARBA00022679"/>
    </source>
</evidence>
<protein>
    <submittedName>
        <fullName evidence="4">Molybdopterin-guanine dinucleotide biosynthesis protein A</fullName>
    </submittedName>
</protein>
<dbReference type="InterPro" id="IPR025877">
    <property type="entry name" value="MobA-like_NTP_Trfase"/>
</dbReference>
<accession>A0A9X2H4M3</accession>
<feature type="domain" description="MobA-like NTP transferase" evidence="3">
    <location>
        <begin position="30"/>
        <end position="179"/>
    </location>
</feature>
<dbReference type="Gene3D" id="3.90.550.10">
    <property type="entry name" value="Spore Coat Polysaccharide Biosynthesis Protein SpsA, Chain A"/>
    <property type="match status" value="1"/>
</dbReference>
<reference evidence="4" key="1">
    <citation type="submission" date="2022-06" db="EMBL/GenBank/DDBJ databases">
        <title>Sequencing the genomes of 1000 actinobacteria strains.</title>
        <authorList>
            <person name="Klenk H.-P."/>
        </authorList>
    </citation>
    <scope>NUCLEOTIDE SEQUENCE</scope>
    <source>
        <strain evidence="4">DSM 22016</strain>
    </source>
</reference>
<dbReference type="SUPFAM" id="SSF53448">
    <property type="entry name" value="Nucleotide-diphospho-sugar transferases"/>
    <property type="match status" value="1"/>
</dbReference>
<dbReference type="PANTHER" id="PTHR19136:SF81">
    <property type="entry name" value="MOLYBDENUM COFACTOR GUANYLYLTRANSFERASE"/>
    <property type="match status" value="1"/>
</dbReference>
<dbReference type="GO" id="GO:0016779">
    <property type="term" value="F:nucleotidyltransferase activity"/>
    <property type="evidence" value="ECO:0007669"/>
    <property type="project" value="TreeGrafter"/>
</dbReference>
<dbReference type="InterPro" id="IPR029044">
    <property type="entry name" value="Nucleotide-diphossugar_trans"/>
</dbReference>
<sequence length="241" mass="24630">MSDAVLPPDAAPETDAAPRPDRAAPRPLDAVLLAGGRATRLDGASKPELVVGDRSLLQHAIDAARSAGARRIVVVGPAGLRAPGCLVVREDPPFGGPVAAIAAGLAALDAGPAASDVLVLACDLPSARAATARLLERRGGARDADGLCLVDADQRVQWLAAVYARAALDRAFAELPGPADGAAMRHLAAALDLVEVADDGTAADIDTWPDLERARGRADPAGRTDLTPSSTDRPHPPRSQS</sequence>
<keyword evidence="5" id="KW-1185">Reference proteome</keyword>
<feature type="region of interest" description="Disordered" evidence="2">
    <location>
        <begin position="1"/>
        <end position="26"/>
    </location>
</feature>
<dbReference type="RefSeq" id="WP_232057747.1">
    <property type="nucleotide sequence ID" value="NZ_JAMZDY010000001.1"/>
</dbReference>
<comment type="caution">
    <text evidence="4">The sequence shown here is derived from an EMBL/GenBank/DDBJ whole genome shotgun (WGS) entry which is preliminary data.</text>
</comment>
<dbReference type="Proteomes" id="UP001139722">
    <property type="component" value="Unassembled WGS sequence"/>
</dbReference>
<evidence type="ECO:0000259" key="3">
    <source>
        <dbReference type="Pfam" id="PF12804"/>
    </source>
</evidence>
<dbReference type="PANTHER" id="PTHR19136">
    <property type="entry name" value="MOLYBDENUM COFACTOR GUANYLYLTRANSFERASE"/>
    <property type="match status" value="1"/>
</dbReference>
<dbReference type="Pfam" id="PF12804">
    <property type="entry name" value="NTP_transf_3"/>
    <property type="match status" value="1"/>
</dbReference>
<evidence type="ECO:0000313" key="4">
    <source>
        <dbReference type="EMBL" id="MCP2370712.1"/>
    </source>
</evidence>
<proteinExistence type="predicted"/>
<dbReference type="AlphaFoldDB" id="A0A9X2H4M3"/>
<keyword evidence="1" id="KW-0808">Transferase</keyword>
<dbReference type="EMBL" id="JAMZDY010000001">
    <property type="protein sequence ID" value="MCP2370712.1"/>
    <property type="molecule type" value="Genomic_DNA"/>
</dbReference>
<organism evidence="4 5">
    <name type="scientific">Agromyces terreus</name>
    <dbReference type="NCBI Taxonomy" id="424795"/>
    <lineage>
        <taxon>Bacteria</taxon>
        <taxon>Bacillati</taxon>
        <taxon>Actinomycetota</taxon>
        <taxon>Actinomycetes</taxon>
        <taxon>Micrococcales</taxon>
        <taxon>Microbacteriaceae</taxon>
        <taxon>Agromyces</taxon>
    </lineage>
</organism>
<name>A0A9X2H4M3_9MICO</name>
<feature type="compositionally biased region" description="Basic and acidic residues" evidence="2">
    <location>
        <begin position="210"/>
        <end position="222"/>
    </location>
</feature>